<sequence length="127" mass="15243">MLDLSNGFFKISEELTIFPSFSFEQFKHTRFYKNQDGMRIIYLDEQQIIDNKKYIVSLFFRDTKIYMVSLICCDEEFSENDEDKRKILHDNILNELGINQQMEYIWGKISSDYDARSNISSIDIVYF</sequence>
<accession>A0A6L5TDE2</accession>
<reference evidence="1 2" key="1">
    <citation type="journal article" date="2019" name="Nat. Med.">
        <title>A library of human gut bacterial isolates paired with longitudinal multiomics data enables mechanistic microbiome research.</title>
        <authorList>
            <person name="Poyet M."/>
            <person name="Groussin M."/>
            <person name="Gibbons S.M."/>
            <person name="Avila-Pacheco J."/>
            <person name="Jiang X."/>
            <person name="Kearney S.M."/>
            <person name="Perrotta A.R."/>
            <person name="Berdy B."/>
            <person name="Zhao S."/>
            <person name="Lieberman T.D."/>
            <person name="Swanson P.K."/>
            <person name="Smith M."/>
            <person name="Roesemann S."/>
            <person name="Alexander J.E."/>
            <person name="Rich S.A."/>
            <person name="Livny J."/>
            <person name="Vlamakis H."/>
            <person name="Clish C."/>
            <person name="Bullock K."/>
            <person name="Deik A."/>
            <person name="Scott J."/>
            <person name="Pierce K.A."/>
            <person name="Xavier R.J."/>
            <person name="Alm E.J."/>
        </authorList>
    </citation>
    <scope>NUCLEOTIDE SEQUENCE [LARGE SCALE GENOMIC DNA]</scope>
    <source>
        <strain evidence="1 2">BIOML-A11</strain>
    </source>
</reference>
<dbReference type="EMBL" id="WKQP01000064">
    <property type="protein sequence ID" value="MSC61713.1"/>
    <property type="molecule type" value="Genomic_DNA"/>
</dbReference>
<protein>
    <submittedName>
        <fullName evidence="1">Uncharacterized protein</fullName>
    </submittedName>
</protein>
<proteinExistence type="predicted"/>
<dbReference type="RefSeq" id="WP_154267646.1">
    <property type="nucleotide sequence ID" value="NZ_WKQP01000064.1"/>
</dbReference>
<evidence type="ECO:0000313" key="2">
    <source>
        <dbReference type="Proteomes" id="UP000479563"/>
    </source>
</evidence>
<evidence type="ECO:0000313" key="1">
    <source>
        <dbReference type="EMBL" id="MSC61713.1"/>
    </source>
</evidence>
<organism evidence="1 2">
    <name type="scientific">Agathobacter rectalis</name>
    <dbReference type="NCBI Taxonomy" id="39491"/>
    <lineage>
        <taxon>Bacteria</taxon>
        <taxon>Bacillati</taxon>
        <taxon>Bacillota</taxon>
        <taxon>Clostridia</taxon>
        <taxon>Lachnospirales</taxon>
        <taxon>Lachnospiraceae</taxon>
        <taxon>Agathobacter</taxon>
    </lineage>
</organism>
<name>A0A6L5TDE2_9FIRM</name>
<dbReference type="Proteomes" id="UP000479563">
    <property type="component" value="Unassembled WGS sequence"/>
</dbReference>
<comment type="caution">
    <text evidence="1">The sequence shown here is derived from an EMBL/GenBank/DDBJ whole genome shotgun (WGS) entry which is preliminary data.</text>
</comment>
<dbReference type="AlphaFoldDB" id="A0A6L5TDE2"/>
<gene>
    <name evidence="1" type="ORF">GKE07_16375</name>
</gene>